<dbReference type="AlphaFoldDB" id="A0A7G7WAJ0"/>
<reference evidence="3 4" key="1">
    <citation type="submission" date="2020-08" db="EMBL/GenBank/DDBJ databases">
        <title>Hymenobacter sp. S2-20-2 genome sequencing.</title>
        <authorList>
            <person name="Jin L."/>
        </authorList>
    </citation>
    <scope>NUCLEOTIDE SEQUENCE [LARGE SCALE GENOMIC DNA]</scope>
    <source>
        <strain evidence="3 4">S2-20-2</strain>
    </source>
</reference>
<gene>
    <name evidence="3" type="ORF">H4317_06150</name>
</gene>
<keyword evidence="4" id="KW-1185">Reference proteome</keyword>
<protein>
    <submittedName>
        <fullName evidence="3">Uncharacterized protein</fullName>
    </submittedName>
</protein>
<evidence type="ECO:0000313" key="4">
    <source>
        <dbReference type="Proteomes" id="UP000515489"/>
    </source>
</evidence>
<evidence type="ECO:0000256" key="2">
    <source>
        <dbReference type="SAM" id="Phobius"/>
    </source>
</evidence>
<dbReference type="RefSeq" id="WP_185889262.1">
    <property type="nucleotide sequence ID" value="NZ_CP060202.1"/>
</dbReference>
<name>A0A7G7WAJ0_9BACT</name>
<feature type="transmembrane region" description="Helical" evidence="2">
    <location>
        <begin position="51"/>
        <end position="72"/>
    </location>
</feature>
<feature type="transmembrane region" description="Helical" evidence="2">
    <location>
        <begin position="20"/>
        <end position="39"/>
    </location>
</feature>
<dbReference type="Proteomes" id="UP000515489">
    <property type="component" value="Chromosome"/>
</dbReference>
<keyword evidence="2" id="KW-0472">Membrane</keyword>
<accession>A0A7G7WAJ0</accession>
<proteinExistence type="predicted"/>
<dbReference type="EMBL" id="CP060202">
    <property type="protein sequence ID" value="QNH63383.1"/>
    <property type="molecule type" value="Genomic_DNA"/>
</dbReference>
<keyword evidence="2" id="KW-0812">Transmembrane</keyword>
<evidence type="ECO:0000256" key="1">
    <source>
        <dbReference type="SAM" id="MobiDB-lite"/>
    </source>
</evidence>
<sequence length="212" mass="22955">MLLLDAGPLDLVNGLVKLVQALGVLLLLGLAFLGVRMLVRLRQKQGNSGNWLRAVGGVLLLLPAGSWLYGVVYSFSTQAYQEWQEDAEDAQGTQQCVGWYQATTTDTLSAGTGYRFDLHLGADGRYTWKTTLPTLDSASSGNWSVEMRDFPEPYVALISSSNPNSHVLILNSCDTVIGSCWQGQTRGSGYGTPSEQGPHPILLKRQAPPSVL</sequence>
<keyword evidence="2" id="KW-1133">Transmembrane helix</keyword>
<organism evidence="3 4">
    <name type="scientific">Hymenobacter sediminicola</name>
    <dbReference type="NCBI Taxonomy" id="2761579"/>
    <lineage>
        <taxon>Bacteria</taxon>
        <taxon>Pseudomonadati</taxon>
        <taxon>Bacteroidota</taxon>
        <taxon>Cytophagia</taxon>
        <taxon>Cytophagales</taxon>
        <taxon>Hymenobacteraceae</taxon>
        <taxon>Hymenobacter</taxon>
    </lineage>
</organism>
<feature type="region of interest" description="Disordered" evidence="1">
    <location>
        <begin position="187"/>
        <end position="212"/>
    </location>
</feature>
<dbReference type="KEGG" id="hsk:H4317_06150"/>
<evidence type="ECO:0000313" key="3">
    <source>
        <dbReference type="EMBL" id="QNH63383.1"/>
    </source>
</evidence>